<dbReference type="AlphaFoldDB" id="A0A9X4MXS1"/>
<proteinExistence type="predicted"/>
<accession>A0A9X4MXS1</accession>
<dbReference type="Pfam" id="PF10263">
    <property type="entry name" value="SprT-like"/>
    <property type="match status" value="1"/>
</dbReference>
<feature type="domain" description="SprT-like" evidence="1">
    <location>
        <begin position="34"/>
        <end position="96"/>
    </location>
</feature>
<reference evidence="2" key="1">
    <citation type="submission" date="2022-07" db="EMBL/GenBank/DDBJ databases">
        <title>Description and genome-wide analysis of Profundicola chukchiensis gen. nov., sp. nov., marine bacteria isolated from bottom sediments of the Chukchi Sea.</title>
        <authorList>
            <person name="Romanenko L."/>
            <person name="Otstavnykh N."/>
            <person name="Kurilenko V."/>
            <person name="Eremeev V."/>
            <person name="Velansky P."/>
            <person name="Mikhailov V."/>
            <person name="Isaeva M."/>
        </authorList>
    </citation>
    <scope>NUCLEOTIDE SEQUENCE</scope>
    <source>
        <strain evidence="2">KMM 9713</strain>
    </source>
</reference>
<dbReference type="Proteomes" id="UP001152599">
    <property type="component" value="Unassembled WGS sequence"/>
</dbReference>
<evidence type="ECO:0000313" key="3">
    <source>
        <dbReference type="Proteomes" id="UP001152599"/>
    </source>
</evidence>
<sequence>MFTEKLNPYLIPGALEYINLWCDGYPVRLVIKNARSTKLGDYIKRDGKHQITLNHGLDKALSFHILTHEIAHMHAREMYGRSIKPHGPEWKSIFSNLILQTIHLFEPELQAILKEFAKNPRAGYYSYRPLAAYFQKKENAEVVHLQDLPIGTVFRIKDKIYKKGQKRKIRYLCKNLATGKQYSVHPLAPINEIIEDGKSG</sequence>
<gene>
    <name evidence="2" type="ORF">NMK71_03610</name>
</gene>
<name>A0A9X4MXS1_9FLAO</name>
<dbReference type="InterPro" id="IPR006640">
    <property type="entry name" value="SprT-like_domain"/>
</dbReference>
<dbReference type="EMBL" id="JANCMU010000001">
    <property type="protein sequence ID" value="MDG4945490.1"/>
    <property type="molecule type" value="Genomic_DNA"/>
</dbReference>
<organism evidence="2 3">
    <name type="scientific">Profundicola chukchiensis</name>
    <dbReference type="NCBI Taxonomy" id="2961959"/>
    <lineage>
        <taxon>Bacteria</taxon>
        <taxon>Pseudomonadati</taxon>
        <taxon>Bacteroidota</taxon>
        <taxon>Flavobacteriia</taxon>
        <taxon>Flavobacteriales</taxon>
        <taxon>Weeksellaceae</taxon>
        <taxon>Profundicola</taxon>
    </lineage>
</organism>
<evidence type="ECO:0000259" key="1">
    <source>
        <dbReference type="Pfam" id="PF10263"/>
    </source>
</evidence>
<evidence type="ECO:0000313" key="2">
    <source>
        <dbReference type="EMBL" id="MDG4945490.1"/>
    </source>
</evidence>
<protein>
    <submittedName>
        <fullName evidence="2">SprT-like domain-containing protein</fullName>
    </submittedName>
</protein>
<keyword evidence="3" id="KW-1185">Reference proteome</keyword>
<dbReference type="RefSeq" id="WP_304420092.1">
    <property type="nucleotide sequence ID" value="NZ_JANCMU010000001.1"/>
</dbReference>
<dbReference type="GO" id="GO:0006950">
    <property type="term" value="P:response to stress"/>
    <property type="evidence" value="ECO:0007669"/>
    <property type="project" value="UniProtKB-ARBA"/>
</dbReference>
<comment type="caution">
    <text evidence="2">The sequence shown here is derived from an EMBL/GenBank/DDBJ whole genome shotgun (WGS) entry which is preliminary data.</text>
</comment>